<dbReference type="GO" id="GO:0016020">
    <property type="term" value="C:membrane"/>
    <property type="evidence" value="ECO:0007669"/>
    <property type="project" value="InterPro"/>
</dbReference>
<evidence type="ECO:0000256" key="1">
    <source>
        <dbReference type="SAM" id="Phobius"/>
    </source>
</evidence>
<dbReference type="GO" id="GO:0022904">
    <property type="term" value="P:respiratory electron transport chain"/>
    <property type="evidence" value="ECO:0007669"/>
    <property type="project" value="InterPro"/>
</dbReference>
<dbReference type="InParanoid" id="G0EFW6"/>
<gene>
    <name evidence="2" type="ordered locus">Pyrfu_1205</name>
</gene>
<accession>G0EFW6</accession>
<dbReference type="eggNOG" id="arCOG05636">
    <property type="taxonomic scope" value="Archaea"/>
</dbReference>
<feature type="transmembrane region" description="Helical" evidence="1">
    <location>
        <begin position="153"/>
        <end position="174"/>
    </location>
</feature>
<evidence type="ECO:0000313" key="3">
    <source>
        <dbReference type="Proteomes" id="UP000001037"/>
    </source>
</evidence>
<dbReference type="InterPro" id="IPR016174">
    <property type="entry name" value="Di-haem_cyt_TM"/>
</dbReference>
<keyword evidence="1" id="KW-1133">Transmembrane helix</keyword>
<proteinExistence type="predicted"/>
<dbReference type="RefSeq" id="WP_014026744.1">
    <property type="nucleotide sequence ID" value="NC_015931.1"/>
</dbReference>
<organism evidence="2 3">
    <name type="scientific">Pyrolobus fumarii (strain DSM 11204 / 1A)</name>
    <dbReference type="NCBI Taxonomy" id="694429"/>
    <lineage>
        <taxon>Archaea</taxon>
        <taxon>Thermoproteota</taxon>
        <taxon>Thermoprotei</taxon>
        <taxon>Desulfurococcales</taxon>
        <taxon>Pyrodictiaceae</taxon>
        <taxon>Pyrolobus</taxon>
    </lineage>
</organism>
<feature type="transmembrane region" description="Helical" evidence="1">
    <location>
        <begin position="62"/>
        <end position="88"/>
    </location>
</feature>
<dbReference type="Proteomes" id="UP000001037">
    <property type="component" value="Chromosome"/>
</dbReference>
<protein>
    <recommendedName>
        <fullName evidence="4">Cytochrome b561 bacterial/Ni-hydrogenase domain-containing protein</fullName>
    </recommendedName>
</protein>
<dbReference type="EMBL" id="CP002838">
    <property type="protein sequence ID" value="AEM39067.1"/>
    <property type="molecule type" value="Genomic_DNA"/>
</dbReference>
<dbReference type="SUPFAM" id="SSF81342">
    <property type="entry name" value="Transmembrane di-heme cytochromes"/>
    <property type="match status" value="1"/>
</dbReference>
<feature type="transmembrane region" description="Helical" evidence="1">
    <location>
        <begin position="233"/>
        <end position="257"/>
    </location>
</feature>
<dbReference type="STRING" id="694429.Pyrfu_1205"/>
<evidence type="ECO:0000313" key="2">
    <source>
        <dbReference type="EMBL" id="AEM39067.1"/>
    </source>
</evidence>
<keyword evidence="1" id="KW-0472">Membrane</keyword>
<dbReference type="GeneID" id="11138388"/>
<sequence>MTARLYSPGRLIGSFIATSIVLGLGWALVYEYAIKVLMREGHLKLQRLLEFDLVSTLWWRDFIALAFDLLIIIVAAIGTWWVVAHFVLEAREAGKWRLYYNSPEGRRDTWVPRLTAWQRVQHLWLMITFIVCAVTGMAAHLDVLADRATLLTIHVYSGIAMGILAIIHVVYYGVQALVAKARGESLREKFPMLEIYSIRYVKNLVKALIHPFYPRVKPEPYGKYDPEQIFEYWGVYWGMAVLGIPGVLLALYGPSILDGILWVMHWKEAILAITFILMVHMGYTHLRPSIFPIDTTFIHGKMPMKRVKEEHPRWAQELAGEAQEQTSG</sequence>
<dbReference type="Gene3D" id="1.20.950.20">
    <property type="entry name" value="Transmembrane di-heme cytochromes, Chain C"/>
    <property type="match status" value="1"/>
</dbReference>
<dbReference type="AlphaFoldDB" id="G0EFW6"/>
<reference evidence="2 3" key="1">
    <citation type="journal article" date="2011" name="Stand. Genomic Sci.">
        <title>Complete genome sequence of the hyperthermophilic chemolithoautotroph Pyrolobus fumarii type strain (1A).</title>
        <authorList>
            <person name="Anderson I."/>
            <person name="Goker M."/>
            <person name="Nolan M."/>
            <person name="Lucas S."/>
            <person name="Hammon N."/>
            <person name="Deshpande S."/>
            <person name="Cheng J.F."/>
            <person name="Tapia R."/>
            <person name="Han C."/>
            <person name="Goodwin L."/>
            <person name="Pitluck S."/>
            <person name="Huntemann M."/>
            <person name="Liolios K."/>
            <person name="Ivanova N."/>
            <person name="Pagani I."/>
            <person name="Mavromatis K."/>
            <person name="Ovchinikova G."/>
            <person name="Pati A."/>
            <person name="Chen A."/>
            <person name="Palaniappan K."/>
            <person name="Land M."/>
            <person name="Hauser L."/>
            <person name="Brambilla E.M."/>
            <person name="Huber H."/>
            <person name="Yasawong M."/>
            <person name="Rohde M."/>
            <person name="Spring S."/>
            <person name="Abt B."/>
            <person name="Sikorski J."/>
            <person name="Wirth R."/>
            <person name="Detter J.C."/>
            <person name="Woyke T."/>
            <person name="Bristow J."/>
            <person name="Eisen J.A."/>
            <person name="Markowitz V."/>
            <person name="Hugenholtz P."/>
            <person name="Kyrpides N.C."/>
            <person name="Klenk H.P."/>
            <person name="Lapidus A."/>
        </authorList>
    </citation>
    <scope>NUCLEOTIDE SEQUENCE [LARGE SCALE GENOMIC DNA]</scope>
    <source>
        <strain evidence="3">DSM 11204 / 1A</strain>
    </source>
</reference>
<evidence type="ECO:0008006" key="4">
    <source>
        <dbReference type="Google" id="ProtNLM"/>
    </source>
</evidence>
<name>G0EFW6_PYRF1</name>
<feature type="transmembrane region" description="Helical" evidence="1">
    <location>
        <begin position="269"/>
        <end position="286"/>
    </location>
</feature>
<feature type="transmembrane region" description="Helical" evidence="1">
    <location>
        <begin position="123"/>
        <end position="141"/>
    </location>
</feature>
<keyword evidence="1" id="KW-0812">Transmembrane</keyword>
<dbReference type="HOGENOM" id="CLU_812867_0_0_2"/>
<dbReference type="OrthoDB" id="145083at2157"/>
<feature type="transmembrane region" description="Helical" evidence="1">
    <location>
        <begin position="12"/>
        <end position="33"/>
    </location>
</feature>
<keyword evidence="3" id="KW-1185">Reference proteome</keyword>
<dbReference type="KEGG" id="pfm:Pyrfu_1205"/>